<dbReference type="Gene3D" id="1.20.1720.10">
    <property type="entry name" value="Multidrug resistance protein D"/>
    <property type="match status" value="1"/>
</dbReference>
<evidence type="ECO:0000256" key="2">
    <source>
        <dbReference type="ARBA" id="ARBA00022448"/>
    </source>
</evidence>
<keyword evidence="2" id="KW-0813">Transport</keyword>
<comment type="caution">
    <text evidence="8">The sequence shown here is derived from an EMBL/GenBank/DDBJ whole genome shotgun (WGS) entry which is preliminary data.</text>
</comment>
<organism evidence="8 9">
    <name type="scientific">candidate division GN15 bacterium</name>
    <dbReference type="NCBI Taxonomy" id="2072418"/>
    <lineage>
        <taxon>Bacteria</taxon>
        <taxon>candidate division GN15</taxon>
    </lineage>
</organism>
<dbReference type="EMBL" id="PQAP01000151">
    <property type="protein sequence ID" value="PWB70225.1"/>
    <property type="molecule type" value="Genomic_DNA"/>
</dbReference>
<dbReference type="GO" id="GO:0016020">
    <property type="term" value="C:membrane"/>
    <property type="evidence" value="ECO:0007669"/>
    <property type="project" value="UniProtKB-SubCell"/>
</dbReference>
<feature type="domain" description="Major facilitator superfamily (MFS) profile" evidence="7">
    <location>
        <begin position="13"/>
        <end position="170"/>
    </location>
</feature>
<dbReference type="PANTHER" id="PTHR42718:SF9">
    <property type="entry name" value="MAJOR FACILITATOR SUPERFAMILY MULTIDRUG TRANSPORTER MFSC"/>
    <property type="match status" value="1"/>
</dbReference>
<gene>
    <name evidence="8" type="ORF">C3F09_09425</name>
</gene>
<dbReference type="PRINTS" id="PR01036">
    <property type="entry name" value="TCRTETB"/>
</dbReference>
<feature type="transmembrane region" description="Helical" evidence="6">
    <location>
        <begin position="141"/>
        <end position="165"/>
    </location>
</feature>
<feature type="transmembrane region" description="Helical" evidence="6">
    <location>
        <begin position="12"/>
        <end position="35"/>
    </location>
</feature>
<reference evidence="8 9" key="1">
    <citation type="journal article" date="2018" name="ISME J.">
        <title>A methanotrophic archaeon couples anaerobic oxidation of methane to Fe(III) reduction.</title>
        <authorList>
            <person name="Cai C."/>
            <person name="Leu A.O."/>
            <person name="Xie G.J."/>
            <person name="Guo J."/>
            <person name="Feng Y."/>
            <person name="Zhao J.X."/>
            <person name="Tyson G.W."/>
            <person name="Yuan Z."/>
            <person name="Hu S."/>
        </authorList>
    </citation>
    <scope>NUCLEOTIDE SEQUENCE [LARGE SCALE GENOMIC DNA]</scope>
    <source>
        <strain evidence="8">FeB_12</strain>
    </source>
</reference>
<evidence type="ECO:0000313" key="8">
    <source>
        <dbReference type="EMBL" id="PWB70225.1"/>
    </source>
</evidence>
<dbReference type="Pfam" id="PF07690">
    <property type="entry name" value="MFS_1"/>
    <property type="match status" value="1"/>
</dbReference>
<evidence type="ECO:0000259" key="7">
    <source>
        <dbReference type="PROSITE" id="PS50850"/>
    </source>
</evidence>
<dbReference type="Proteomes" id="UP000250918">
    <property type="component" value="Unassembled WGS sequence"/>
</dbReference>
<accession>A0A855X3S2</accession>
<comment type="subcellular location">
    <subcellularLocation>
        <location evidence="1">Membrane</location>
        <topology evidence="1">Multi-pass membrane protein</topology>
    </subcellularLocation>
</comment>
<dbReference type="InterPro" id="IPR020846">
    <property type="entry name" value="MFS_dom"/>
</dbReference>
<feature type="transmembrane region" description="Helical" evidence="6">
    <location>
        <begin position="111"/>
        <end position="129"/>
    </location>
</feature>
<name>A0A855X3S2_9BACT</name>
<evidence type="ECO:0000256" key="5">
    <source>
        <dbReference type="ARBA" id="ARBA00023136"/>
    </source>
</evidence>
<proteinExistence type="predicted"/>
<evidence type="ECO:0000256" key="3">
    <source>
        <dbReference type="ARBA" id="ARBA00022692"/>
    </source>
</evidence>
<feature type="non-terminal residue" evidence="8">
    <location>
        <position position="170"/>
    </location>
</feature>
<evidence type="ECO:0000313" key="9">
    <source>
        <dbReference type="Proteomes" id="UP000250918"/>
    </source>
</evidence>
<dbReference type="InterPro" id="IPR011701">
    <property type="entry name" value="MFS"/>
</dbReference>
<evidence type="ECO:0000256" key="6">
    <source>
        <dbReference type="SAM" id="Phobius"/>
    </source>
</evidence>
<protein>
    <submittedName>
        <fullName evidence="8">MFS transporter</fullName>
    </submittedName>
</protein>
<feature type="transmembrane region" description="Helical" evidence="6">
    <location>
        <begin position="82"/>
        <end position="105"/>
    </location>
</feature>
<dbReference type="AlphaFoldDB" id="A0A855X3S2"/>
<sequence length="170" mass="18215">MTDQSIQLHKYKLFTAGAIGTFMSTLDGSILNVALPTISESLHASVGLVAWVVLSYALTLIALMLVFGAWTEAKGYAFAYKFGYYFFMVGSLMCALSNSVYLLIIARVVEAVGTAMFAAVGPGMVARVFPDNERGKGMGLMLMMVAAGFMVGPPLGGLILAVFPWQAIFF</sequence>
<evidence type="ECO:0000256" key="1">
    <source>
        <dbReference type="ARBA" id="ARBA00004141"/>
    </source>
</evidence>
<keyword evidence="5 6" id="KW-0472">Membrane</keyword>
<evidence type="ECO:0000256" key="4">
    <source>
        <dbReference type="ARBA" id="ARBA00022989"/>
    </source>
</evidence>
<dbReference type="SUPFAM" id="SSF103473">
    <property type="entry name" value="MFS general substrate transporter"/>
    <property type="match status" value="1"/>
</dbReference>
<dbReference type="PROSITE" id="PS50850">
    <property type="entry name" value="MFS"/>
    <property type="match status" value="1"/>
</dbReference>
<keyword evidence="4 6" id="KW-1133">Transmembrane helix</keyword>
<dbReference type="InterPro" id="IPR036259">
    <property type="entry name" value="MFS_trans_sf"/>
</dbReference>
<keyword evidence="3 6" id="KW-0812">Transmembrane</keyword>
<dbReference type="GO" id="GO:0022857">
    <property type="term" value="F:transmembrane transporter activity"/>
    <property type="evidence" value="ECO:0007669"/>
    <property type="project" value="InterPro"/>
</dbReference>
<dbReference type="PANTHER" id="PTHR42718">
    <property type="entry name" value="MAJOR FACILITATOR SUPERFAMILY MULTIDRUG TRANSPORTER MFSC"/>
    <property type="match status" value="1"/>
</dbReference>
<feature type="transmembrane region" description="Helical" evidence="6">
    <location>
        <begin position="47"/>
        <end position="70"/>
    </location>
</feature>